<dbReference type="Pfam" id="PF08766">
    <property type="entry name" value="DEK_C"/>
    <property type="match status" value="1"/>
</dbReference>
<sequence>MNLFGFWRIFSVTKPSLLFEGRCCNIMKLDRKKVFEICNTFLSSADLDTITEKKVRRQVEEELGLEDMILDSNPYKSIVKEIVNEILNDLQQKSDSSCSTPQPSKTEVKSKNSSKGLEEDEDFPNSKSLNSKARSKVSKQELSPTSKTQAEKTQNTISKTYGESSGSKPTNREEKSKTMKDTSKINDNKSSSGLRLAKSNVTNKLTKRTGRSNKSKIAELNKEISSEEESESASSIKSAEANNKEKQKPNVSRSRVKRKINVSSDTDDNKSNAKSDSVPSKLSDLEESASPSPKRSKQIKIGASSDDEEPSSRMCDKKKVDEEERSYQKIEPIEVRGAIMALENKFLAQDSDMIGSKNDDCVESDNTIKDDDREVSGRISESEGDAHTFQDNSESVGEAKQELNSLKVESMSPKGALNFKDEDDYDPSSLENDKPRNKKQKIEKTKSVNNKTEKGPTKSTETNEKNEKRIKTLKSFINKCGVRKNWSRELADCGTDSSKIKKLKKILEDLGIEGRPTLEKCKKVKKSRELEAELKAMDVDNIISDDVKETRKARASRGIFNPVGRRVSRISQSSPEYDDSSSKGVQSDSE</sequence>
<comment type="caution">
    <text evidence="3">The sequence shown here is derived from an EMBL/GenBank/DDBJ whole genome shotgun (WGS) entry which is preliminary data.</text>
</comment>
<dbReference type="PANTHER" id="PTHR15410">
    <property type="entry name" value="HIRA-INTERACTING PROTEIN 3"/>
    <property type="match status" value="1"/>
</dbReference>
<feature type="region of interest" description="Disordered" evidence="1">
    <location>
        <begin position="352"/>
        <end position="469"/>
    </location>
</feature>
<dbReference type="EMBL" id="BLAL01000182">
    <property type="protein sequence ID" value="GES88763.1"/>
    <property type="molecule type" value="Genomic_DNA"/>
</dbReference>
<feature type="compositionally biased region" description="Polar residues" evidence="1">
    <location>
        <begin position="91"/>
        <end position="115"/>
    </location>
</feature>
<dbReference type="InterPro" id="IPR037647">
    <property type="entry name" value="HIRIP3"/>
</dbReference>
<feature type="region of interest" description="Disordered" evidence="1">
    <location>
        <begin position="91"/>
        <end position="330"/>
    </location>
</feature>
<proteinExistence type="predicted"/>
<dbReference type="InterPro" id="IPR014876">
    <property type="entry name" value="DEK_C"/>
</dbReference>
<dbReference type="AlphaFoldDB" id="A0A8H3LHR7"/>
<feature type="compositionally biased region" description="Polar residues" evidence="1">
    <location>
        <begin position="140"/>
        <end position="169"/>
    </location>
</feature>
<dbReference type="Proteomes" id="UP000615446">
    <property type="component" value="Unassembled WGS sequence"/>
</dbReference>
<accession>A0A8H3LHR7</accession>
<dbReference type="PANTHER" id="PTHR15410:SF2">
    <property type="entry name" value="HIRA-INTERACTING PROTEIN 3"/>
    <property type="match status" value="1"/>
</dbReference>
<feature type="compositionally biased region" description="Basic and acidic residues" evidence="1">
    <location>
        <begin position="170"/>
        <end position="187"/>
    </location>
</feature>
<feature type="compositionally biased region" description="Low complexity" evidence="1">
    <location>
        <begin position="232"/>
        <end position="241"/>
    </location>
</feature>
<dbReference type="GO" id="GO:0005634">
    <property type="term" value="C:nucleus"/>
    <property type="evidence" value="ECO:0007669"/>
    <property type="project" value="TreeGrafter"/>
</dbReference>
<reference evidence="3" key="1">
    <citation type="submission" date="2019-10" db="EMBL/GenBank/DDBJ databases">
        <title>Conservation and host-specific expression of non-tandemly repeated heterogenous ribosome RNA gene in arbuscular mycorrhizal fungi.</title>
        <authorList>
            <person name="Maeda T."/>
            <person name="Kobayashi Y."/>
            <person name="Nakagawa T."/>
            <person name="Ezawa T."/>
            <person name="Yamaguchi K."/>
            <person name="Bino T."/>
            <person name="Nishimoto Y."/>
            <person name="Shigenobu S."/>
            <person name="Kawaguchi M."/>
        </authorList>
    </citation>
    <scope>NUCLEOTIDE SEQUENCE</scope>
    <source>
        <strain evidence="3">HR1</strain>
    </source>
</reference>
<gene>
    <name evidence="3" type="ORF">RCL2_001569100</name>
</gene>
<evidence type="ECO:0000256" key="1">
    <source>
        <dbReference type="SAM" id="MobiDB-lite"/>
    </source>
</evidence>
<evidence type="ECO:0000313" key="4">
    <source>
        <dbReference type="Proteomes" id="UP000615446"/>
    </source>
</evidence>
<feature type="compositionally biased region" description="Basic and acidic residues" evidence="1">
    <location>
        <begin position="366"/>
        <end position="388"/>
    </location>
</feature>
<feature type="domain" description="DEK-C" evidence="2">
    <location>
        <begin position="28"/>
        <end position="88"/>
    </location>
</feature>
<organism evidence="3 4">
    <name type="scientific">Rhizophagus clarus</name>
    <dbReference type="NCBI Taxonomy" id="94130"/>
    <lineage>
        <taxon>Eukaryota</taxon>
        <taxon>Fungi</taxon>
        <taxon>Fungi incertae sedis</taxon>
        <taxon>Mucoromycota</taxon>
        <taxon>Glomeromycotina</taxon>
        <taxon>Glomeromycetes</taxon>
        <taxon>Glomerales</taxon>
        <taxon>Glomeraceae</taxon>
        <taxon>Rhizophagus</taxon>
    </lineage>
</organism>
<dbReference type="PROSITE" id="PS51998">
    <property type="entry name" value="DEK_C"/>
    <property type="match status" value="1"/>
</dbReference>
<dbReference type="OrthoDB" id="552755at2759"/>
<feature type="compositionally biased region" description="Polar residues" evidence="1">
    <location>
        <begin position="188"/>
        <end position="204"/>
    </location>
</feature>
<feature type="compositionally biased region" description="Basic and acidic residues" evidence="1">
    <location>
        <begin position="431"/>
        <end position="469"/>
    </location>
</feature>
<feature type="region of interest" description="Disordered" evidence="1">
    <location>
        <begin position="550"/>
        <end position="590"/>
    </location>
</feature>
<name>A0A8H3LHR7_9GLOM</name>
<feature type="compositionally biased region" description="Basic residues" evidence="1">
    <location>
        <begin position="205"/>
        <end position="214"/>
    </location>
</feature>
<feature type="compositionally biased region" description="Basic and acidic residues" evidence="1">
    <location>
        <begin position="216"/>
        <end position="225"/>
    </location>
</feature>
<protein>
    <submittedName>
        <fullName evidence="3">HIRA-interacting protein 3 isoform X1</fullName>
    </submittedName>
</protein>
<evidence type="ECO:0000313" key="3">
    <source>
        <dbReference type="EMBL" id="GES88763.1"/>
    </source>
</evidence>
<feature type="compositionally biased region" description="Basic and acidic residues" evidence="1">
    <location>
        <begin position="310"/>
        <end position="330"/>
    </location>
</feature>
<evidence type="ECO:0000259" key="2">
    <source>
        <dbReference type="PROSITE" id="PS51998"/>
    </source>
</evidence>